<proteinExistence type="predicted"/>
<dbReference type="EMBL" id="CP016359">
    <property type="protein sequence ID" value="APU70358.1"/>
    <property type="molecule type" value="Genomic_DNA"/>
</dbReference>
<sequence length="173" mass="18180">MKTLKLHLKVFAFFLLISVALTSCSGDDENGAGDGGGKMTAKIEGKDFESFAISSNAVKSSSNGGTMLFLQGTNSDGIGITMTIIGYDGEGTYQFGPVTSNFNTASYTETNISNPMNTQVWSASYDTSSSGSVTISEETDSGVKGTFQFKGKNGNDDSIKTISGGEFDLNFKS</sequence>
<evidence type="ECO:0000313" key="2">
    <source>
        <dbReference type="Proteomes" id="UP000186230"/>
    </source>
</evidence>
<protein>
    <submittedName>
        <fullName evidence="1">Uncharacterized protein</fullName>
    </submittedName>
</protein>
<accession>A0A1L7I9R8</accession>
<dbReference type="STRING" id="1229726.GRFL_3634"/>
<evidence type="ECO:0000313" key="1">
    <source>
        <dbReference type="EMBL" id="APU70358.1"/>
    </source>
</evidence>
<dbReference type="Proteomes" id="UP000186230">
    <property type="component" value="Chromosome"/>
</dbReference>
<gene>
    <name evidence="1" type="ORF">GRFL_3634</name>
</gene>
<dbReference type="KEGG" id="gfl:GRFL_3634"/>
<dbReference type="OrthoDB" id="824283at2"/>
<dbReference type="AlphaFoldDB" id="A0A1L7I9R8"/>
<dbReference type="RefSeq" id="WP_139839269.1">
    <property type="nucleotide sequence ID" value="NZ_AMRU01000022.1"/>
</dbReference>
<organism evidence="1 2">
    <name type="scientific">Christiangramia flava JLT2011</name>
    <dbReference type="NCBI Taxonomy" id="1229726"/>
    <lineage>
        <taxon>Bacteria</taxon>
        <taxon>Pseudomonadati</taxon>
        <taxon>Bacteroidota</taxon>
        <taxon>Flavobacteriia</taxon>
        <taxon>Flavobacteriales</taxon>
        <taxon>Flavobacteriaceae</taxon>
        <taxon>Christiangramia</taxon>
    </lineage>
</organism>
<dbReference type="InterPro" id="IPR046219">
    <property type="entry name" value="DUF6252"/>
</dbReference>
<keyword evidence="2" id="KW-1185">Reference proteome</keyword>
<name>A0A1L7I9R8_9FLAO</name>
<dbReference type="Pfam" id="PF19765">
    <property type="entry name" value="DUF6252"/>
    <property type="match status" value="1"/>
</dbReference>
<dbReference type="PROSITE" id="PS51257">
    <property type="entry name" value="PROKAR_LIPOPROTEIN"/>
    <property type="match status" value="1"/>
</dbReference>
<reference evidence="1 2" key="1">
    <citation type="submission" date="2016-07" db="EMBL/GenBank/DDBJ databases">
        <title>Multi-omics approach to identify versatile polysaccharide utilization systems of a marine flavobacterium Gramella flava.</title>
        <authorList>
            <person name="Tang K."/>
        </authorList>
    </citation>
    <scope>NUCLEOTIDE SEQUENCE [LARGE SCALE GENOMIC DNA]</scope>
    <source>
        <strain evidence="1 2">JLT2011</strain>
    </source>
</reference>